<sequence length="95" mass="10903">MGGNCTVQEFIVELGLDKEVLSEREKRLLDMVYLSQQLRIQGILQEELTPQFLLDNLLEEDYWQILEALIALRKKLSADGESLNPPEVENSKNTV</sequence>
<organism evidence="1 2">
    <name type="scientific">Histophilus somni</name>
    <name type="common">Haemophilus somnus</name>
    <dbReference type="NCBI Taxonomy" id="731"/>
    <lineage>
        <taxon>Bacteria</taxon>
        <taxon>Pseudomonadati</taxon>
        <taxon>Pseudomonadota</taxon>
        <taxon>Gammaproteobacteria</taxon>
        <taxon>Pasteurellales</taxon>
        <taxon>Pasteurellaceae</taxon>
        <taxon>Histophilus</taxon>
    </lineage>
</organism>
<name>A0A9Q6Z2F9_HISSO</name>
<dbReference type="Proteomes" id="UP000595373">
    <property type="component" value="Chromosome"/>
</dbReference>
<protein>
    <submittedName>
        <fullName evidence="1">Uncharacterized protein</fullName>
    </submittedName>
</protein>
<keyword evidence="2" id="KW-1185">Reference proteome</keyword>
<evidence type="ECO:0000313" key="2">
    <source>
        <dbReference type="Proteomes" id="UP000595373"/>
    </source>
</evidence>
<evidence type="ECO:0000313" key="1">
    <source>
        <dbReference type="EMBL" id="QQF83372.1"/>
    </source>
</evidence>
<proteinExistence type="predicted"/>
<dbReference type="EMBL" id="CP066558">
    <property type="protein sequence ID" value="QQF83372.1"/>
    <property type="molecule type" value="Genomic_DNA"/>
</dbReference>
<reference evidence="1 2" key="1">
    <citation type="submission" date="2020-12" db="EMBL/GenBank/DDBJ databases">
        <title>ASc-MMNZ-VFA-070.</title>
        <authorList>
            <person name="Schryvers A."/>
            <person name="Mostafa Nazari M."/>
            <person name="Farshchi Andisi V."/>
            <person name="Timsit E."/>
            <person name="Walter Morck D."/>
        </authorList>
    </citation>
    <scope>NUCLEOTIDE SEQUENCE [LARGE SCALE GENOMIC DNA]</scope>
    <source>
        <strain evidence="1 2">ASc-MMNZ-VFA-070</strain>
    </source>
</reference>
<gene>
    <name evidence="1" type="ORF">JFL49_08690</name>
</gene>
<dbReference type="AlphaFoldDB" id="A0A9Q6Z2F9"/>
<accession>A0A9Q6Z2F9</accession>
<dbReference type="OrthoDB" id="5684660at2"/>